<dbReference type="GO" id="GO:0047661">
    <property type="term" value="F:amino-acid racemase activity"/>
    <property type="evidence" value="ECO:0007669"/>
    <property type="project" value="InterPro"/>
</dbReference>
<dbReference type="PANTHER" id="PTHR21198">
    <property type="entry name" value="GLUTAMATE RACEMASE"/>
    <property type="match status" value="1"/>
</dbReference>
<dbReference type="EMBL" id="CACTIH010002543">
    <property type="protein sequence ID" value="CAA2976765.1"/>
    <property type="molecule type" value="Genomic_DNA"/>
</dbReference>
<comment type="caution">
    <text evidence="2">The sequence shown here is derived from an EMBL/GenBank/DDBJ whole genome shotgun (WGS) entry which is preliminary data.</text>
</comment>
<dbReference type="OrthoDB" id="187836at2759"/>
<evidence type="ECO:0000313" key="3">
    <source>
        <dbReference type="Proteomes" id="UP000594638"/>
    </source>
</evidence>
<keyword evidence="3" id="KW-1185">Reference proteome</keyword>
<dbReference type="SUPFAM" id="SSF53681">
    <property type="entry name" value="Aspartate/glutamate racemase"/>
    <property type="match status" value="2"/>
</dbReference>
<dbReference type="PANTHER" id="PTHR21198:SF9">
    <property type="entry name" value="ASPARTATE RACEMASE"/>
    <property type="match status" value="1"/>
</dbReference>
<gene>
    <name evidence="2" type="ORF">OLEA9_A038325</name>
</gene>
<dbReference type="Gramene" id="OE9A038325T2">
    <property type="protein sequence ID" value="OE9A038325C2"/>
    <property type="gene ID" value="OE9A038325"/>
</dbReference>
<dbReference type="Proteomes" id="UP000594638">
    <property type="component" value="Unassembled WGS sequence"/>
</dbReference>
<evidence type="ECO:0000256" key="1">
    <source>
        <dbReference type="ARBA" id="ARBA00023235"/>
    </source>
</evidence>
<dbReference type="Pfam" id="PF01177">
    <property type="entry name" value="Asp_Glu_race"/>
    <property type="match status" value="1"/>
</dbReference>
<protein>
    <submittedName>
        <fullName evidence="2">Probable amino-acid racemase</fullName>
    </submittedName>
</protein>
<dbReference type="Gene3D" id="3.40.50.1860">
    <property type="match status" value="2"/>
</dbReference>
<sequence>MSTISFHKLNFPSIFIGNLSRNRINHRTKRSLSKSKKIICSNHIPKSLINQENTVGIIGGLSTISTLTFLEKMVYFSLKNNEECFPFIVCSDPAILKRELSVHHSMVYAKHVPKEVNHGLIIENLRGKREFLEKSGSRCIVMSCYVCHLWHEEVFKGCSVISLNMFDCVARELKEAKMKPLEAGSSIRIGVLASDLVAGSYQKKLQIQGLEAVLPDKPTVEHIIMPAIEALNKNDIEGARNLSRIAIQTLLIKGVNLVILGSDEFQELLPRDDPLLKRCLDPMDSLARSTVKWAHSDARMDINLTGFSKVRKRTASIAIIDNLIGPRRDEMMSNCKSSRYNDRSKFLTFNIEIFRQALAFLNSFAISVYFSCHRLLCLVFGKCK</sequence>
<dbReference type="InterPro" id="IPR001920">
    <property type="entry name" value="Asp/Glu_race"/>
</dbReference>
<accession>A0A8S0RCV7</accession>
<keyword evidence="1" id="KW-0413">Isomerase</keyword>
<reference evidence="2 3" key="1">
    <citation type="submission" date="2019-12" db="EMBL/GenBank/DDBJ databases">
        <authorList>
            <person name="Alioto T."/>
            <person name="Alioto T."/>
            <person name="Gomez Garrido J."/>
        </authorList>
    </citation>
    <scope>NUCLEOTIDE SEQUENCE [LARGE SCALE GENOMIC DNA]</scope>
</reference>
<dbReference type="InterPro" id="IPR015942">
    <property type="entry name" value="Asp/Glu/hydantoin_racemase"/>
</dbReference>
<evidence type="ECO:0000313" key="2">
    <source>
        <dbReference type="EMBL" id="CAA2976765.1"/>
    </source>
</evidence>
<name>A0A8S0RCV7_OLEEU</name>
<dbReference type="AlphaFoldDB" id="A0A8S0RCV7"/>
<organism evidence="2 3">
    <name type="scientific">Olea europaea subsp. europaea</name>
    <dbReference type="NCBI Taxonomy" id="158383"/>
    <lineage>
        <taxon>Eukaryota</taxon>
        <taxon>Viridiplantae</taxon>
        <taxon>Streptophyta</taxon>
        <taxon>Embryophyta</taxon>
        <taxon>Tracheophyta</taxon>
        <taxon>Spermatophyta</taxon>
        <taxon>Magnoliopsida</taxon>
        <taxon>eudicotyledons</taxon>
        <taxon>Gunneridae</taxon>
        <taxon>Pentapetalae</taxon>
        <taxon>asterids</taxon>
        <taxon>lamiids</taxon>
        <taxon>Lamiales</taxon>
        <taxon>Oleaceae</taxon>
        <taxon>Oleeae</taxon>
        <taxon>Olea</taxon>
    </lineage>
</organism>
<proteinExistence type="predicted"/>